<evidence type="ECO:0000256" key="3">
    <source>
        <dbReference type="RuleBase" id="RU003651"/>
    </source>
</evidence>
<dbReference type="InterPro" id="IPR003959">
    <property type="entry name" value="ATPase_AAA_core"/>
</dbReference>
<sequence length="175" mass="19253">MTSPHNIPSLPDNILEALGQLRTPVPAPHTANASTISLSGLLNAIDGVSSHEGRILIMTTNMPQQLDRALIRPGHVDLHRSELPSREELKHLFLSLYSGGGPGEQEKQKIEDEKEKLQELAGGFSSYLPEGRFSIADVQGFLLQYKREPEKACENVAGWVEEDLGVDDEQTTNTE</sequence>
<dbReference type="GO" id="GO:0016887">
    <property type="term" value="F:ATP hydrolysis activity"/>
    <property type="evidence" value="ECO:0007669"/>
    <property type="project" value="InterPro"/>
</dbReference>
<dbReference type="Pfam" id="PF00004">
    <property type="entry name" value="AAA"/>
    <property type="match status" value="1"/>
</dbReference>
<dbReference type="InterPro" id="IPR027417">
    <property type="entry name" value="P-loop_NTPase"/>
</dbReference>
<dbReference type="Gene3D" id="3.40.50.300">
    <property type="entry name" value="P-loop containing nucleotide triphosphate hydrolases"/>
    <property type="match status" value="1"/>
</dbReference>
<dbReference type="GO" id="GO:0005524">
    <property type="term" value="F:ATP binding"/>
    <property type="evidence" value="ECO:0007669"/>
    <property type="project" value="UniProtKB-KW"/>
</dbReference>
<dbReference type="PROSITE" id="PS00674">
    <property type="entry name" value="AAA"/>
    <property type="match status" value="1"/>
</dbReference>
<evidence type="ECO:0000256" key="2">
    <source>
        <dbReference type="ARBA" id="ARBA00022840"/>
    </source>
</evidence>
<dbReference type="PANTHER" id="PTHR23070">
    <property type="entry name" value="BCS1 AAA-TYPE ATPASE"/>
    <property type="match status" value="1"/>
</dbReference>
<reference evidence="6" key="1">
    <citation type="submission" date="2022-07" db="EMBL/GenBank/DDBJ databases">
        <title>Taxonomy of Aspergillus series Nigri: significant species reduction supported by multi-species coalescent approaches.</title>
        <authorList>
            <person name="Bian C."/>
            <person name="Kusuya Y."/>
            <person name="Sklenar F."/>
            <person name="D'hooge E."/>
            <person name="Yaguchi T."/>
            <person name="Takahashi H."/>
            <person name="Hubka V."/>
        </authorList>
    </citation>
    <scope>NUCLEOTIDE SEQUENCE</scope>
    <source>
        <strain evidence="6">IFM 63604</strain>
    </source>
</reference>
<accession>A0A9W6E5R7</accession>
<dbReference type="InterPro" id="IPR050747">
    <property type="entry name" value="Mitochondrial_chaperone_BCS1"/>
</dbReference>
<dbReference type="EMBL" id="BRPB01000005">
    <property type="protein sequence ID" value="GLA45968.1"/>
    <property type="molecule type" value="Genomic_DNA"/>
</dbReference>
<dbReference type="Pfam" id="PF25426">
    <property type="entry name" value="AAA_lid_BCS1"/>
    <property type="match status" value="1"/>
</dbReference>
<dbReference type="InterPro" id="IPR003960">
    <property type="entry name" value="ATPase_AAA_CS"/>
</dbReference>
<protein>
    <recommendedName>
        <fullName evidence="8">ATPase AAA-type core domain-containing protein</fullName>
    </recommendedName>
</protein>
<comment type="similarity">
    <text evidence="3">Belongs to the AAA ATPase family.</text>
</comment>
<feature type="domain" description="ATPase AAA-type core" evidence="4">
    <location>
        <begin position="36"/>
        <end position="78"/>
    </location>
</feature>
<proteinExistence type="inferred from homology"/>
<evidence type="ECO:0000259" key="4">
    <source>
        <dbReference type="Pfam" id="PF00004"/>
    </source>
</evidence>
<organism evidence="6 7">
    <name type="scientific">Aspergillus niger</name>
    <dbReference type="NCBI Taxonomy" id="5061"/>
    <lineage>
        <taxon>Eukaryota</taxon>
        <taxon>Fungi</taxon>
        <taxon>Dikarya</taxon>
        <taxon>Ascomycota</taxon>
        <taxon>Pezizomycotina</taxon>
        <taxon>Eurotiomycetes</taxon>
        <taxon>Eurotiomycetidae</taxon>
        <taxon>Eurotiales</taxon>
        <taxon>Aspergillaceae</taxon>
        <taxon>Aspergillus</taxon>
        <taxon>Aspergillus subgen. Circumdati</taxon>
    </lineage>
</organism>
<evidence type="ECO:0000256" key="1">
    <source>
        <dbReference type="ARBA" id="ARBA00022741"/>
    </source>
</evidence>
<dbReference type="AlphaFoldDB" id="A0A9W6E5R7"/>
<dbReference type="SUPFAM" id="SSF52540">
    <property type="entry name" value="P-loop containing nucleoside triphosphate hydrolases"/>
    <property type="match status" value="1"/>
</dbReference>
<keyword evidence="1 3" id="KW-0547">Nucleotide-binding</keyword>
<dbReference type="Proteomes" id="UP001144191">
    <property type="component" value="Unassembled WGS sequence"/>
</dbReference>
<feature type="domain" description="Mitochondrial chaperone BCS1-like ATPase lid" evidence="5">
    <location>
        <begin position="87"/>
        <end position="157"/>
    </location>
</feature>
<comment type="caution">
    <text evidence="6">The sequence shown here is derived from an EMBL/GenBank/DDBJ whole genome shotgun (WGS) entry which is preliminary data.</text>
</comment>
<dbReference type="InterPro" id="IPR057495">
    <property type="entry name" value="AAA_lid_BCS1"/>
</dbReference>
<evidence type="ECO:0000313" key="6">
    <source>
        <dbReference type="EMBL" id="GLA45968.1"/>
    </source>
</evidence>
<gene>
    <name evidence="6" type="ORF">AnigIFM63604_007927</name>
</gene>
<keyword evidence="2 3" id="KW-0067">ATP-binding</keyword>
<name>A0A9W6E5R7_ASPNG</name>
<evidence type="ECO:0008006" key="8">
    <source>
        <dbReference type="Google" id="ProtNLM"/>
    </source>
</evidence>
<evidence type="ECO:0000313" key="7">
    <source>
        <dbReference type="Proteomes" id="UP001144191"/>
    </source>
</evidence>
<evidence type="ECO:0000259" key="5">
    <source>
        <dbReference type="Pfam" id="PF25426"/>
    </source>
</evidence>